<evidence type="ECO:0000256" key="1">
    <source>
        <dbReference type="ARBA" id="ARBA00004418"/>
    </source>
</evidence>
<dbReference type="AlphaFoldDB" id="A0A6I2H0L9"/>
<accession>A0A6I2H0L9</accession>
<protein>
    <submittedName>
        <fullName evidence="6">Extracellular solute-binding protein</fullName>
    </submittedName>
</protein>
<comment type="caution">
    <text evidence="6">The sequence shown here is derived from an EMBL/GenBank/DDBJ whole genome shotgun (WGS) entry which is preliminary data.</text>
</comment>
<dbReference type="Pfam" id="PF13416">
    <property type="entry name" value="SBP_bac_8"/>
    <property type="match status" value="1"/>
</dbReference>
<evidence type="ECO:0000256" key="2">
    <source>
        <dbReference type="ARBA" id="ARBA00022448"/>
    </source>
</evidence>
<sequence>MKTLINMTITILIVVAGLFGIRYQLESSQGLTGDKVVNFYNWGDYIDPDLLKRFEEETGYSVIYETFDSNEAMFTKVKQGGTQYDILVPSEYMIESMIDASLLQPIDYAQLPNFQYLDERFIDQPFDPENEYSIPYFWGTLGILYDTKYIDASQVETWDDLWNPEFAGSIMIYDGAREVLGIGLQSLGYSLNETDDAKLIEAAAKMKTLMPNIIALVADEMKMHINQEEAPIGITFSGEAATAMYDNEDLAYHVPDEGSNLWFDNLVIPANSRNPEGAHALINFLLDPEIAAINAEYVGYATPNAAALELMDPEITSDEAFYPSDEVIERLEVYRDLGQEKLIQYNDLYLQVKIEPR</sequence>
<dbReference type="GO" id="GO:0019808">
    <property type="term" value="F:polyamine binding"/>
    <property type="evidence" value="ECO:0007669"/>
    <property type="project" value="InterPro"/>
</dbReference>
<dbReference type="PIRSF" id="PIRSF019574">
    <property type="entry name" value="Periplasmic_polyamine_BP"/>
    <property type="match status" value="1"/>
</dbReference>
<dbReference type="GO" id="GO:0042597">
    <property type="term" value="C:periplasmic space"/>
    <property type="evidence" value="ECO:0007669"/>
    <property type="project" value="UniProtKB-SubCell"/>
</dbReference>
<organism evidence="6 7">
    <name type="scientific">Fundicoccus ignavus</name>
    <dbReference type="NCBI Taxonomy" id="2664442"/>
    <lineage>
        <taxon>Bacteria</taxon>
        <taxon>Bacillati</taxon>
        <taxon>Bacillota</taxon>
        <taxon>Bacilli</taxon>
        <taxon>Lactobacillales</taxon>
        <taxon>Aerococcaceae</taxon>
        <taxon>Fundicoccus</taxon>
    </lineage>
</organism>
<reference evidence="6 7" key="1">
    <citation type="submission" date="2019-11" db="EMBL/GenBank/DDBJ databases">
        <title>Characterisation of Fundicoccus ignavus gen. nov. sp. nov., a novel genus of the family Aerococcaceae isolated from bulk tank milk.</title>
        <authorList>
            <person name="Siebert A."/>
            <person name="Huptas C."/>
            <person name="Wenning M."/>
            <person name="Scherer S."/>
            <person name="Doll E.V."/>
        </authorList>
    </citation>
    <scope>NUCLEOTIDE SEQUENCE [LARGE SCALE GENOMIC DNA]</scope>
    <source>
        <strain evidence="6 7">WS4759</strain>
    </source>
</reference>
<evidence type="ECO:0000313" key="7">
    <source>
        <dbReference type="Proteomes" id="UP000430975"/>
    </source>
</evidence>
<dbReference type="Proteomes" id="UP000430975">
    <property type="component" value="Unassembled WGS sequence"/>
</dbReference>
<dbReference type="Gene3D" id="3.40.190.10">
    <property type="entry name" value="Periplasmic binding protein-like II"/>
    <property type="match status" value="2"/>
</dbReference>
<feature type="binding site" evidence="5">
    <location>
        <position position="92"/>
    </location>
    <ligand>
        <name>spermidine</name>
        <dbReference type="ChEBI" id="CHEBI:57834"/>
    </ligand>
</feature>
<name>A0A6I2H0L9_9LACT</name>
<comment type="subcellular location">
    <subcellularLocation>
        <location evidence="1">Periplasm</location>
    </subcellularLocation>
</comment>
<evidence type="ECO:0000313" key="6">
    <source>
        <dbReference type="EMBL" id="MRI86163.1"/>
    </source>
</evidence>
<dbReference type="InterPro" id="IPR006059">
    <property type="entry name" value="SBP"/>
</dbReference>
<evidence type="ECO:0000256" key="4">
    <source>
        <dbReference type="ARBA" id="ARBA00022764"/>
    </source>
</evidence>
<proteinExistence type="predicted"/>
<keyword evidence="3" id="KW-0732">Signal</keyword>
<keyword evidence="7" id="KW-1185">Reference proteome</keyword>
<dbReference type="CDD" id="cd13663">
    <property type="entry name" value="PBP2_PotD_PotF_like_2"/>
    <property type="match status" value="1"/>
</dbReference>
<dbReference type="GO" id="GO:0015846">
    <property type="term" value="P:polyamine transport"/>
    <property type="evidence" value="ECO:0007669"/>
    <property type="project" value="InterPro"/>
</dbReference>
<dbReference type="SUPFAM" id="SSF53850">
    <property type="entry name" value="Periplasmic binding protein-like II"/>
    <property type="match status" value="1"/>
</dbReference>
<dbReference type="PANTHER" id="PTHR30222:SF17">
    <property type="entry name" value="SPERMIDINE_PUTRESCINE-BINDING PERIPLASMIC PROTEIN"/>
    <property type="match status" value="1"/>
</dbReference>
<dbReference type="RefSeq" id="WP_153863883.1">
    <property type="nucleotide sequence ID" value="NZ_WJQS01000009.1"/>
</dbReference>
<dbReference type="PRINTS" id="PR00909">
    <property type="entry name" value="SPERMDNBNDNG"/>
</dbReference>
<evidence type="ECO:0000256" key="5">
    <source>
        <dbReference type="PIRSR" id="PIRSR019574-1"/>
    </source>
</evidence>
<dbReference type="InterPro" id="IPR001188">
    <property type="entry name" value="Sperm_putr-bd"/>
</dbReference>
<dbReference type="PANTHER" id="PTHR30222">
    <property type="entry name" value="SPERMIDINE/PUTRESCINE-BINDING PERIPLASMIC PROTEIN"/>
    <property type="match status" value="1"/>
</dbReference>
<keyword evidence="2" id="KW-0813">Transport</keyword>
<evidence type="ECO:0000256" key="3">
    <source>
        <dbReference type="ARBA" id="ARBA00022729"/>
    </source>
</evidence>
<keyword evidence="4" id="KW-0574">Periplasm</keyword>
<dbReference type="EMBL" id="WJQS01000009">
    <property type="protein sequence ID" value="MRI86163.1"/>
    <property type="molecule type" value="Genomic_DNA"/>
</dbReference>
<gene>
    <name evidence="6" type="ORF">GIY09_09935</name>
</gene>